<proteinExistence type="predicted"/>
<gene>
    <name evidence="1" type="ORF">NQ318_011054</name>
</gene>
<keyword evidence="2" id="KW-1185">Reference proteome</keyword>
<dbReference type="Proteomes" id="UP001162162">
    <property type="component" value="Unassembled WGS sequence"/>
</dbReference>
<evidence type="ECO:0000313" key="1">
    <source>
        <dbReference type="EMBL" id="KAJ8954381.1"/>
    </source>
</evidence>
<name>A0AAV8YRL1_9CUCU</name>
<sequence>MAVRGMIHYRKVQIIISTITGRHTLETISQIHLMEGRLGQRAVEGKIKIKTSKVTNRRIDPHMVKILLLMITPLSILGSFREEQVGHKECKRSRVLLGQRERRRRVPIRVTRISLLLSQILEDMEAEGANVTTFIYIKERTTRKTLQLYIMVYFYLTFCNNI</sequence>
<dbReference type="AlphaFoldDB" id="A0AAV8YRL1"/>
<reference evidence="1" key="1">
    <citation type="journal article" date="2023" name="Insect Mol. Biol.">
        <title>Genome sequencing provides insights into the evolution of gene families encoding plant cell wall-degrading enzymes in longhorned beetles.</title>
        <authorList>
            <person name="Shin N.R."/>
            <person name="Okamura Y."/>
            <person name="Kirsch R."/>
            <person name="Pauchet Y."/>
        </authorList>
    </citation>
    <scope>NUCLEOTIDE SEQUENCE</scope>
    <source>
        <strain evidence="1">AMC_N1</strain>
    </source>
</reference>
<accession>A0AAV8YRL1</accession>
<evidence type="ECO:0000313" key="2">
    <source>
        <dbReference type="Proteomes" id="UP001162162"/>
    </source>
</evidence>
<organism evidence="1 2">
    <name type="scientific">Aromia moschata</name>
    <dbReference type="NCBI Taxonomy" id="1265417"/>
    <lineage>
        <taxon>Eukaryota</taxon>
        <taxon>Metazoa</taxon>
        <taxon>Ecdysozoa</taxon>
        <taxon>Arthropoda</taxon>
        <taxon>Hexapoda</taxon>
        <taxon>Insecta</taxon>
        <taxon>Pterygota</taxon>
        <taxon>Neoptera</taxon>
        <taxon>Endopterygota</taxon>
        <taxon>Coleoptera</taxon>
        <taxon>Polyphaga</taxon>
        <taxon>Cucujiformia</taxon>
        <taxon>Chrysomeloidea</taxon>
        <taxon>Cerambycidae</taxon>
        <taxon>Cerambycinae</taxon>
        <taxon>Callichromatini</taxon>
        <taxon>Aromia</taxon>
    </lineage>
</organism>
<protein>
    <submittedName>
        <fullName evidence="1">Uncharacterized protein</fullName>
    </submittedName>
</protein>
<comment type="caution">
    <text evidence="1">The sequence shown here is derived from an EMBL/GenBank/DDBJ whole genome shotgun (WGS) entry which is preliminary data.</text>
</comment>
<dbReference type="EMBL" id="JAPWTK010000048">
    <property type="protein sequence ID" value="KAJ8954381.1"/>
    <property type="molecule type" value="Genomic_DNA"/>
</dbReference>